<protein>
    <submittedName>
        <fullName evidence="2">TIE2-like protein</fullName>
    </submittedName>
</protein>
<organism evidence="2 3">
    <name type="scientific">Mya arenaria</name>
    <name type="common">Soft-shell clam</name>
    <dbReference type="NCBI Taxonomy" id="6604"/>
    <lineage>
        <taxon>Eukaryota</taxon>
        <taxon>Metazoa</taxon>
        <taxon>Spiralia</taxon>
        <taxon>Lophotrochozoa</taxon>
        <taxon>Mollusca</taxon>
        <taxon>Bivalvia</taxon>
        <taxon>Autobranchia</taxon>
        <taxon>Heteroconchia</taxon>
        <taxon>Euheterodonta</taxon>
        <taxon>Imparidentia</taxon>
        <taxon>Neoheterodontei</taxon>
        <taxon>Myida</taxon>
        <taxon>Myoidea</taxon>
        <taxon>Myidae</taxon>
        <taxon>Mya</taxon>
    </lineage>
</organism>
<feature type="domain" description="Protein kinase" evidence="1">
    <location>
        <begin position="1"/>
        <end position="118"/>
    </location>
</feature>
<dbReference type="SUPFAM" id="SSF56112">
    <property type="entry name" value="Protein kinase-like (PK-like)"/>
    <property type="match status" value="1"/>
</dbReference>
<dbReference type="InterPro" id="IPR050122">
    <property type="entry name" value="RTK"/>
</dbReference>
<dbReference type="PANTHER" id="PTHR24416">
    <property type="entry name" value="TYROSINE-PROTEIN KINASE RECEPTOR"/>
    <property type="match status" value="1"/>
</dbReference>
<dbReference type="Pfam" id="PF07714">
    <property type="entry name" value="PK_Tyr_Ser-Thr"/>
    <property type="match status" value="1"/>
</dbReference>
<dbReference type="PROSITE" id="PS00109">
    <property type="entry name" value="PROTEIN_KINASE_TYR"/>
    <property type="match status" value="1"/>
</dbReference>
<proteinExistence type="predicted"/>
<dbReference type="Proteomes" id="UP001164746">
    <property type="component" value="Chromosome 13"/>
</dbReference>
<dbReference type="InterPro" id="IPR000719">
    <property type="entry name" value="Prot_kinase_dom"/>
</dbReference>
<dbReference type="PROSITE" id="PS50011">
    <property type="entry name" value="PROTEIN_KINASE_DOM"/>
    <property type="match status" value="1"/>
</dbReference>
<dbReference type="InterPro" id="IPR001245">
    <property type="entry name" value="Ser-Thr/Tyr_kinase_cat_dom"/>
</dbReference>
<evidence type="ECO:0000313" key="2">
    <source>
        <dbReference type="EMBL" id="WAR23902.1"/>
    </source>
</evidence>
<dbReference type="PRINTS" id="PR00109">
    <property type="entry name" value="TYRKINASE"/>
</dbReference>
<reference evidence="2" key="1">
    <citation type="submission" date="2022-11" db="EMBL/GenBank/DDBJ databases">
        <title>Centuries of genome instability and evolution in soft-shell clam transmissible cancer (bioRxiv).</title>
        <authorList>
            <person name="Hart S.F.M."/>
            <person name="Yonemitsu M.A."/>
            <person name="Giersch R.M."/>
            <person name="Beal B.F."/>
            <person name="Arriagada G."/>
            <person name="Davis B.W."/>
            <person name="Ostrander E.A."/>
            <person name="Goff S.P."/>
            <person name="Metzger M.J."/>
        </authorList>
    </citation>
    <scope>NUCLEOTIDE SEQUENCE</scope>
    <source>
        <strain evidence="2">MELC-2E11</strain>
        <tissue evidence="2">Siphon/mantle</tissue>
    </source>
</reference>
<evidence type="ECO:0000313" key="3">
    <source>
        <dbReference type="Proteomes" id="UP001164746"/>
    </source>
</evidence>
<keyword evidence="3" id="KW-1185">Reference proteome</keyword>
<sequence>MEFCPHGDLRTHLRECRKRKQKLYSNVQNQNQLSYSQMLKFALDVASGMSHLADRQIIHRDLAARNVLLDDKFVAKVADFGLSKNDDTYVKTTRSKVPVRWLALESIFSNTYTIQSDV</sequence>
<accession>A0ABY7FP43</accession>
<dbReference type="PANTHER" id="PTHR24416:SF611">
    <property type="entry name" value="TYROSINE-PROTEIN KINASE TRANSMEMBRANE RECEPTOR ROR"/>
    <property type="match status" value="1"/>
</dbReference>
<name>A0ABY7FP43_MYAAR</name>
<evidence type="ECO:0000259" key="1">
    <source>
        <dbReference type="PROSITE" id="PS50011"/>
    </source>
</evidence>
<dbReference type="InterPro" id="IPR008266">
    <property type="entry name" value="Tyr_kinase_AS"/>
</dbReference>
<dbReference type="SMART" id="SM00219">
    <property type="entry name" value="TyrKc"/>
    <property type="match status" value="1"/>
</dbReference>
<dbReference type="EMBL" id="CP111024">
    <property type="protein sequence ID" value="WAR23902.1"/>
    <property type="molecule type" value="Genomic_DNA"/>
</dbReference>
<dbReference type="InterPro" id="IPR020635">
    <property type="entry name" value="Tyr_kinase_cat_dom"/>
</dbReference>
<gene>
    <name evidence="2" type="ORF">MAR_037571</name>
</gene>
<dbReference type="Gene3D" id="1.10.510.10">
    <property type="entry name" value="Transferase(Phosphotransferase) domain 1"/>
    <property type="match status" value="1"/>
</dbReference>
<dbReference type="InterPro" id="IPR011009">
    <property type="entry name" value="Kinase-like_dom_sf"/>
</dbReference>